<dbReference type="InterPro" id="IPR018316">
    <property type="entry name" value="Tubulin/FtsZ_2-layer-sand-dom"/>
</dbReference>
<feature type="domain" description="Tubulin/FtsZ GTPase" evidence="6">
    <location>
        <begin position="55"/>
        <end position="283"/>
    </location>
</feature>
<dbReference type="GO" id="GO:0005525">
    <property type="term" value="F:GTP binding"/>
    <property type="evidence" value="ECO:0007669"/>
    <property type="project" value="UniProtKB-UniRule"/>
</dbReference>
<dbReference type="SMART" id="SM00865">
    <property type="entry name" value="Tubulin_C"/>
    <property type="match status" value="1"/>
</dbReference>
<dbReference type="RefSeq" id="XP_016609026.1">
    <property type="nucleotide sequence ID" value="XM_016752330.1"/>
</dbReference>
<protein>
    <recommendedName>
        <fullName evidence="10">Tubulin/FtsZ GTPase domain-containing protein</fullName>
    </recommendedName>
</protein>
<organism evidence="8 9">
    <name type="scientific">Spizellomyces punctatus (strain DAOM BR117)</name>
    <dbReference type="NCBI Taxonomy" id="645134"/>
    <lineage>
        <taxon>Eukaryota</taxon>
        <taxon>Fungi</taxon>
        <taxon>Fungi incertae sedis</taxon>
        <taxon>Chytridiomycota</taxon>
        <taxon>Chytridiomycota incertae sedis</taxon>
        <taxon>Chytridiomycetes</taxon>
        <taxon>Spizellomycetales</taxon>
        <taxon>Spizellomycetaceae</taxon>
        <taxon>Spizellomyces</taxon>
    </lineage>
</organism>
<evidence type="ECO:0000259" key="7">
    <source>
        <dbReference type="SMART" id="SM00865"/>
    </source>
</evidence>
<evidence type="ECO:0000256" key="5">
    <source>
        <dbReference type="RuleBase" id="RU000352"/>
    </source>
</evidence>
<dbReference type="GO" id="GO:0007017">
    <property type="term" value="P:microtubule-based process"/>
    <property type="evidence" value="ECO:0007669"/>
    <property type="project" value="InterPro"/>
</dbReference>
<dbReference type="AlphaFoldDB" id="A0A0L0HIQ0"/>
<proteinExistence type="inferred from homology"/>
<dbReference type="Pfam" id="PF03953">
    <property type="entry name" value="Tubulin_C"/>
    <property type="match status" value="1"/>
</dbReference>
<dbReference type="eggNOG" id="KOG1375">
    <property type="taxonomic scope" value="Eukaryota"/>
</dbReference>
<feature type="domain" description="Tubulin/FtsZ 2-layer sandwich" evidence="7">
    <location>
        <begin position="285"/>
        <end position="420"/>
    </location>
</feature>
<keyword evidence="9" id="KW-1185">Reference proteome</keyword>
<dbReference type="InParanoid" id="A0A0L0HIQ0"/>
<dbReference type="InterPro" id="IPR003008">
    <property type="entry name" value="Tubulin_FtsZ_GTPase"/>
</dbReference>
<accession>A0A0L0HIQ0</accession>
<dbReference type="InterPro" id="IPR017975">
    <property type="entry name" value="Tubulin_CS"/>
</dbReference>
<dbReference type="FunFam" id="3.40.50.1440:FF:000017">
    <property type="entry name" value="Tubulin epsilon chain"/>
    <property type="match status" value="1"/>
</dbReference>
<dbReference type="PROSITE" id="PS00227">
    <property type="entry name" value="TUBULIN"/>
    <property type="match status" value="1"/>
</dbReference>
<dbReference type="Gene3D" id="3.40.50.1440">
    <property type="entry name" value="Tubulin/FtsZ, GTPase domain"/>
    <property type="match status" value="1"/>
</dbReference>
<keyword evidence="2 5" id="KW-0493">Microtubule</keyword>
<dbReference type="SUPFAM" id="SSF55307">
    <property type="entry name" value="Tubulin C-terminal domain-like"/>
    <property type="match status" value="1"/>
</dbReference>
<evidence type="ECO:0000256" key="1">
    <source>
        <dbReference type="ARBA" id="ARBA00009636"/>
    </source>
</evidence>
<dbReference type="CDD" id="cd02190">
    <property type="entry name" value="epsilon_tubulin"/>
    <property type="match status" value="1"/>
</dbReference>
<evidence type="ECO:0000256" key="4">
    <source>
        <dbReference type="ARBA" id="ARBA00023134"/>
    </source>
</evidence>
<dbReference type="InterPro" id="IPR023123">
    <property type="entry name" value="Tubulin_C"/>
</dbReference>
<keyword evidence="4 5" id="KW-0342">GTP-binding</keyword>
<sequence>MPNSIVIQVGQCGNQIGSRFWDMVLQEHAKYNRKGVYDDALATFFRNVNEKRGARNIPVGDGQKKITGLKGRGLLIDMEEGVVNQIRKSPLSELFDDEQQITSHSGSGNNWAVGHCLYGPEYRDAILEGVRRQAEYCDALQSFFMIGSLGGGTGSGLGSYICAMLQDEFPEVYRFYATVSPSENDDVVTSPYNSILSLSKLIDTADCVLPMENQALLDIYERVIAQTQGPSNRQKKSAITDSGNSTFGGMCGLGPRKSHPFDAMNNIAANLLMNMTSSMRFEGTMNVDINDIVTNLVPFPRLKFLISSMTPLYTLANVKPPPRRLDQMFIDAFSRESQLIRADPKASTYLACALIARGNIEISDLRRNVERMASHLTFVPWNQEGWKTGLCSVPPVTQPYCLLSLANNCCVRQSFSDLHLRFKKLYRRKANLHHYTEHIDVGDIASSAANVEELIHEYSLQERNRK</sequence>
<dbReference type="OMA" id="KRAHLHH"/>
<evidence type="ECO:0000259" key="6">
    <source>
        <dbReference type="SMART" id="SM00864"/>
    </source>
</evidence>
<keyword evidence="3 5" id="KW-0547">Nucleotide-binding</keyword>
<dbReference type="EMBL" id="KQ257455">
    <property type="protein sequence ID" value="KND00987.1"/>
    <property type="molecule type" value="Genomic_DNA"/>
</dbReference>
<dbReference type="OrthoDB" id="1662883at2759"/>
<dbReference type="VEuPathDB" id="FungiDB:SPPG_04084"/>
<dbReference type="STRING" id="645134.A0A0L0HIQ0"/>
<dbReference type="InterPro" id="IPR000217">
    <property type="entry name" value="Tubulin"/>
</dbReference>
<dbReference type="InterPro" id="IPR036525">
    <property type="entry name" value="Tubulin/FtsZ_GTPase_sf"/>
</dbReference>
<evidence type="ECO:0000256" key="3">
    <source>
        <dbReference type="ARBA" id="ARBA00022741"/>
    </source>
</evidence>
<dbReference type="PRINTS" id="PR01161">
    <property type="entry name" value="TUBULIN"/>
</dbReference>
<dbReference type="Proteomes" id="UP000053201">
    <property type="component" value="Unassembled WGS sequence"/>
</dbReference>
<dbReference type="GeneID" id="27687556"/>
<comment type="similarity">
    <text evidence="1 5">Belongs to the tubulin family.</text>
</comment>
<dbReference type="SUPFAM" id="SSF52490">
    <property type="entry name" value="Tubulin nucleotide-binding domain-like"/>
    <property type="match status" value="1"/>
</dbReference>
<evidence type="ECO:0000313" key="9">
    <source>
        <dbReference type="Proteomes" id="UP000053201"/>
    </source>
</evidence>
<dbReference type="InterPro" id="IPR008280">
    <property type="entry name" value="Tub_FtsZ_C"/>
</dbReference>
<dbReference type="InterPro" id="IPR004057">
    <property type="entry name" value="Epsilon_tubulin"/>
</dbReference>
<evidence type="ECO:0008006" key="10">
    <source>
        <dbReference type="Google" id="ProtNLM"/>
    </source>
</evidence>
<evidence type="ECO:0000256" key="2">
    <source>
        <dbReference type="ARBA" id="ARBA00022701"/>
    </source>
</evidence>
<evidence type="ECO:0000313" key="8">
    <source>
        <dbReference type="EMBL" id="KND00987.1"/>
    </source>
</evidence>
<dbReference type="GO" id="GO:0005874">
    <property type="term" value="C:microtubule"/>
    <property type="evidence" value="ECO:0007669"/>
    <property type="project" value="UniProtKB-KW"/>
</dbReference>
<name>A0A0L0HIQ0_SPIPD</name>
<dbReference type="PANTHER" id="PTHR11588">
    <property type="entry name" value="TUBULIN"/>
    <property type="match status" value="1"/>
</dbReference>
<dbReference type="SMART" id="SM00864">
    <property type="entry name" value="Tubulin"/>
    <property type="match status" value="1"/>
</dbReference>
<reference evidence="8 9" key="1">
    <citation type="submission" date="2009-08" db="EMBL/GenBank/DDBJ databases">
        <title>The Genome Sequence of Spizellomyces punctatus strain DAOM BR117.</title>
        <authorList>
            <consortium name="The Broad Institute Genome Sequencing Platform"/>
            <person name="Russ C."/>
            <person name="Cuomo C."/>
            <person name="Shea T."/>
            <person name="Young S.K."/>
            <person name="Zeng Q."/>
            <person name="Koehrsen M."/>
            <person name="Haas B."/>
            <person name="Borodovsky M."/>
            <person name="Guigo R."/>
            <person name="Alvarado L."/>
            <person name="Berlin A."/>
            <person name="Bochicchio J."/>
            <person name="Borenstein D."/>
            <person name="Chapman S."/>
            <person name="Chen Z."/>
            <person name="Engels R."/>
            <person name="Freedman E."/>
            <person name="Gellesch M."/>
            <person name="Goldberg J."/>
            <person name="Griggs A."/>
            <person name="Gujja S."/>
            <person name="Heiman D."/>
            <person name="Hepburn T."/>
            <person name="Howarth C."/>
            <person name="Jen D."/>
            <person name="Larson L."/>
            <person name="Lewis B."/>
            <person name="Mehta T."/>
            <person name="Park D."/>
            <person name="Pearson M."/>
            <person name="Roberts A."/>
            <person name="Saif S."/>
            <person name="Shenoy N."/>
            <person name="Sisk P."/>
            <person name="Stolte C."/>
            <person name="Sykes S."/>
            <person name="Thomson T."/>
            <person name="Walk T."/>
            <person name="White J."/>
            <person name="Yandava C."/>
            <person name="Burger G."/>
            <person name="Gray M.W."/>
            <person name="Holland P.W.H."/>
            <person name="King N."/>
            <person name="Lang F.B.F."/>
            <person name="Roger A.J."/>
            <person name="Ruiz-Trillo I."/>
            <person name="Lander E."/>
            <person name="Nusbaum C."/>
        </authorList>
    </citation>
    <scope>NUCLEOTIDE SEQUENCE [LARGE SCALE GENOMIC DNA]</scope>
    <source>
        <strain evidence="8 9">DAOM BR117</strain>
    </source>
</reference>
<dbReference type="Pfam" id="PF00091">
    <property type="entry name" value="Tubulin"/>
    <property type="match status" value="1"/>
</dbReference>
<dbReference type="Gene3D" id="1.10.287.600">
    <property type="entry name" value="Helix hairpin bin"/>
    <property type="match status" value="1"/>
</dbReference>
<dbReference type="PRINTS" id="PR01519">
    <property type="entry name" value="EPSLNTUBULIN"/>
</dbReference>
<gene>
    <name evidence="8" type="ORF">SPPG_04084</name>
</gene>